<dbReference type="EMBL" id="AMRG01000046">
    <property type="protein sequence ID" value="EKE78038.1"/>
    <property type="molecule type" value="Genomic_DNA"/>
</dbReference>
<keyword evidence="1" id="KW-0472">Membrane</keyword>
<organism evidence="2 3">
    <name type="scientific">Idiomarina xiamenensis 10-D-4</name>
    <dbReference type="NCBI Taxonomy" id="740709"/>
    <lineage>
        <taxon>Bacteria</taxon>
        <taxon>Pseudomonadati</taxon>
        <taxon>Pseudomonadota</taxon>
        <taxon>Gammaproteobacteria</taxon>
        <taxon>Alteromonadales</taxon>
        <taxon>Idiomarinaceae</taxon>
        <taxon>Idiomarina</taxon>
    </lineage>
</organism>
<keyword evidence="3" id="KW-1185">Reference proteome</keyword>
<protein>
    <submittedName>
        <fullName evidence="2">Uncharacterized protein</fullName>
    </submittedName>
</protein>
<reference evidence="2 3" key="1">
    <citation type="journal article" date="2012" name="J. Bacteriol.">
        <title>Genome Sequence of Idiomarina xiamenensis Type Strain 10-D-4.</title>
        <authorList>
            <person name="Lai Q."/>
            <person name="Wang L."/>
            <person name="Wang W."/>
            <person name="Shao Z."/>
        </authorList>
    </citation>
    <scope>NUCLEOTIDE SEQUENCE [LARGE SCALE GENOMIC DNA]</scope>
    <source>
        <strain evidence="2 3">10-D-4</strain>
    </source>
</reference>
<evidence type="ECO:0000313" key="3">
    <source>
        <dbReference type="Proteomes" id="UP000014115"/>
    </source>
</evidence>
<evidence type="ECO:0000256" key="1">
    <source>
        <dbReference type="SAM" id="Phobius"/>
    </source>
</evidence>
<sequence length="82" mass="9595">MWIHVFFIVIVVLLCLKLSIWVPMLVTLVASFIYFQWLVASSPADGLSGLVFWIWPATYTLLSGALWLLLNRLRKYYRDAHH</sequence>
<dbReference type="Proteomes" id="UP000014115">
    <property type="component" value="Unassembled WGS sequence"/>
</dbReference>
<feature type="transmembrane region" description="Helical" evidence="1">
    <location>
        <begin position="50"/>
        <end position="70"/>
    </location>
</feature>
<comment type="caution">
    <text evidence="2">The sequence shown here is derived from an EMBL/GenBank/DDBJ whole genome shotgun (WGS) entry which is preliminary data.</text>
</comment>
<proteinExistence type="predicted"/>
<gene>
    <name evidence="2" type="ORF">A10D4_13411</name>
</gene>
<feature type="transmembrane region" description="Helical" evidence="1">
    <location>
        <begin position="5"/>
        <end position="38"/>
    </location>
</feature>
<name>K2JRJ8_9GAMM</name>
<keyword evidence="1" id="KW-0812">Transmembrane</keyword>
<evidence type="ECO:0000313" key="2">
    <source>
        <dbReference type="EMBL" id="EKE78038.1"/>
    </source>
</evidence>
<accession>K2JRJ8</accession>
<keyword evidence="1" id="KW-1133">Transmembrane helix</keyword>
<dbReference type="AlphaFoldDB" id="K2JRJ8"/>